<dbReference type="InterPro" id="IPR010920">
    <property type="entry name" value="LSM_dom_sf"/>
</dbReference>
<evidence type="ECO:0000256" key="3">
    <source>
        <dbReference type="ARBA" id="ARBA00022475"/>
    </source>
</evidence>
<name>A0A0A5ICW4_9BACI</name>
<evidence type="ECO:0000256" key="9">
    <source>
        <dbReference type="SAM" id="Phobius"/>
    </source>
</evidence>
<dbReference type="Gene3D" id="1.10.287.1260">
    <property type="match status" value="1"/>
</dbReference>
<evidence type="ECO:0000259" key="12">
    <source>
        <dbReference type="Pfam" id="PF21088"/>
    </source>
</evidence>
<comment type="subcellular location">
    <subcellularLocation>
        <location evidence="1">Cell membrane</location>
        <topology evidence="1">Multi-pass membrane protein</topology>
    </subcellularLocation>
</comment>
<comment type="similarity">
    <text evidence="2">Belongs to the MscS (TC 1.A.23) family.</text>
</comment>
<reference evidence="13 14" key="1">
    <citation type="submission" date="2013-08" db="EMBL/GenBank/DDBJ databases">
        <authorList>
            <person name="Huang J."/>
            <person name="Wang G."/>
        </authorList>
    </citation>
    <scope>NUCLEOTIDE SEQUENCE [LARGE SCALE GENOMIC DNA]</scope>
    <source>
        <strain evidence="13 14">JSM 076056</strain>
    </source>
</reference>
<dbReference type="STRING" id="1385510.GCA_000425205_00429"/>
<dbReference type="FunFam" id="1.10.287.1260:FF:000005">
    <property type="entry name" value="Mechanosensitive ion channel family protein"/>
    <property type="match status" value="1"/>
</dbReference>
<keyword evidence="3" id="KW-1003">Cell membrane</keyword>
<evidence type="ECO:0000256" key="5">
    <source>
        <dbReference type="ARBA" id="ARBA00022989"/>
    </source>
</evidence>
<evidence type="ECO:0000259" key="11">
    <source>
        <dbReference type="Pfam" id="PF21082"/>
    </source>
</evidence>
<dbReference type="InterPro" id="IPR011066">
    <property type="entry name" value="MscS_channel_C_sf"/>
</dbReference>
<dbReference type="InterPro" id="IPR006685">
    <property type="entry name" value="MscS_channel_2nd"/>
</dbReference>
<dbReference type="SUPFAM" id="SSF82689">
    <property type="entry name" value="Mechanosensitive channel protein MscS (YggB), C-terminal domain"/>
    <property type="match status" value="1"/>
</dbReference>
<dbReference type="GO" id="GO:0005886">
    <property type="term" value="C:plasma membrane"/>
    <property type="evidence" value="ECO:0007669"/>
    <property type="project" value="UniProtKB-SubCell"/>
</dbReference>
<evidence type="ECO:0000313" key="13">
    <source>
        <dbReference type="EMBL" id="KGX93687.1"/>
    </source>
</evidence>
<organism evidence="13 14">
    <name type="scientific">Pontibacillus halophilus JSM 076056 = DSM 19796</name>
    <dbReference type="NCBI Taxonomy" id="1385510"/>
    <lineage>
        <taxon>Bacteria</taxon>
        <taxon>Bacillati</taxon>
        <taxon>Bacillota</taxon>
        <taxon>Bacilli</taxon>
        <taxon>Bacillales</taxon>
        <taxon>Bacillaceae</taxon>
        <taxon>Pontibacillus</taxon>
    </lineage>
</organism>
<dbReference type="Gene3D" id="2.30.30.60">
    <property type="match status" value="1"/>
</dbReference>
<evidence type="ECO:0000259" key="10">
    <source>
        <dbReference type="Pfam" id="PF00924"/>
    </source>
</evidence>
<dbReference type="Pfam" id="PF21082">
    <property type="entry name" value="MS_channel_3rd"/>
    <property type="match status" value="1"/>
</dbReference>
<keyword evidence="14" id="KW-1185">Reference proteome</keyword>
<feature type="domain" description="Mechanosensitive ion channel MscS" evidence="10">
    <location>
        <begin position="86"/>
        <end position="150"/>
    </location>
</feature>
<dbReference type="eggNOG" id="COG0668">
    <property type="taxonomic scope" value="Bacteria"/>
</dbReference>
<dbReference type="PANTHER" id="PTHR30460:SF0">
    <property type="entry name" value="MODERATE CONDUCTANCE MECHANOSENSITIVE CHANNEL YBIO"/>
    <property type="match status" value="1"/>
</dbReference>
<feature type="coiled-coil region" evidence="8">
    <location>
        <begin position="161"/>
        <end position="188"/>
    </location>
</feature>
<dbReference type="GO" id="GO:0008381">
    <property type="term" value="F:mechanosensitive monoatomic ion channel activity"/>
    <property type="evidence" value="ECO:0007669"/>
    <property type="project" value="InterPro"/>
</dbReference>
<dbReference type="SUPFAM" id="SSF50182">
    <property type="entry name" value="Sm-like ribonucleoproteins"/>
    <property type="match status" value="1"/>
</dbReference>
<evidence type="ECO:0000256" key="6">
    <source>
        <dbReference type="ARBA" id="ARBA00023136"/>
    </source>
</evidence>
<keyword evidence="8" id="KW-0175">Coiled coil</keyword>
<proteinExistence type="inferred from homology"/>
<comment type="caution">
    <text evidence="13">The sequence shown here is derived from an EMBL/GenBank/DDBJ whole genome shotgun (WGS) entry which is preliminary data.</text>
</comment>
<dbReference type="EMBL" id="AVPE01000001">
    <property type="protein sequence ID" value="KGX93687.1"/>
    <property type="molecule type" value="Genomic_DNA"/>
</dbReference>
<keyword evidence="4 9" id="KW-0812">Transmembrane</keyword>
<dbReference type="InterPro" id="IPR011014">
    <property type="entry name" value="MscS_channel_TM-2"/>
</dbReference>
<feature type="transmembrane region" description="Helical" evidence="9">
    <location>
        <begin position="45"/>
        <end position="64"/>
    </location>
</feature>
<evidence type="ECO:0000256" key="8">
    <source>
        <dbReference type="SAM" id="Coils"/>
    </source>
</evidence>
<dbReference type="AlphaFoldDB" id="A0A0A5ICW4"/>
<dbReference type="PANTHER" id="PTHR30460">
    <property type="entry name" value="MODERATE CONDUCTANCE MECHANOSENSITIVE CHANNEL YBIO"/>
    <property type="match status" value="1"/>
</dbReference>
<feature type="transmembrane region" description="Helical" evidence="9">
    <location>
        <begin position="70"/>
        <end position="88"/>
    </location>
</feature>
<dbReference type="Pfam" id="PF21088">
    <property type="entry name" value="MS_channel_1st"/>
    <property type="match status" value="1"/>
</dbReference>
<dbReference type="InterPro" id="IPR023408">
    <property type="entry name" value="MscS_beta-dom_sf"/>
</dbReference>
<dbReference type="Gene3D" id="3.30.70.100">
    <property type="match status" value="1"/>
</dbReference>
<dbReference type="InterPro" id="IPR049142">
    <property type="entry name" value="MS_channel_1st"/>
</dbReference>
<dbReference type="InterPro" id="IPR045276">
    <property type="entry name" value="YbiO_bact"/>
</dbReference>
<dbReference type="FunFam" id="2.30.30.60:FF:000001">
    <property type="entry name" value="MscS Mechanosensitive ion channel"/>
    <property type="match status" value="1"/>
</dbReference>
<dbReference type="InterPro" id="IPR049278">
    <property type="entry name" value="MS_channel_C"/>
</dbReference>
<comment type="function">
    <text evidence="7">May play a role in resistance to osmotic downshock.</text>
</comment>
<feature type="domain" description="Mechanosensitive ion channel MscS C-terminal" evidence="11">
    <location>
        <begin position="157"/>
        <end position="241"/>
    </location>
</feature>
<dbReference type="Proteomes" id="UP000030528">
    <property type="component" value="Unassembled WGS sequence"/>
</dbReference>
<keyword evidence="6 9" id="KW-0472">Membrane</keyword>
<accession>A0A0A5ICW4</accession>
<dbReference type="SUPFAM" id="SSF82861">
    <property type="entry name" value="Mechanosensitive channel protein MscS (YggB), transmembrane region"/>
    <property type="match status" value="1"/>
</dbReference>
<evidence type="ECO:0000256" key="4">
    <source>
        <dbReference type="ARBA" id="ARBA00022692"/>
    </source>
</evidence>
<evidence type="ECO:0000313" key="14">
    <source>
        <dbReference type="Proteomes" id="UP000030528"/>
    </source>
</evidence>
<gene>
    <name evidence="13" type="ORF">N781_00255</name>
</gene>
<evidence type="ECO:0000256" key="2">
    <source>
        <dbReference type="ARBA" id="ARBA00008017"/>
    </source>
</evidence>
<protein>
    <submittedName>
        <fullName evidence="13">Mechanosensitive ion channel protein MscS</fullName>
    </submittedName>
</protein>
<feature type="domain" description="Mechanosensitive ion channel transmembrane helices 2/3" evidence="12">
    <location>
        <begin position="44"/>
        <end position="85"/>
    </location>
</feature>
<dbReference type="Pfam" id="PF00924">
    <property type="entry name" value="MS_channel_2nd"/>
    <property type="match status" value="1"/>
</dbReference>
<sequence>MIGLALLVIRVGRTLIHNLFKRRRKGPFQITHRREMTLSRLLENMLKYIVYFAGIVMILETLGIPVSSLLAGAGIAGLAIGFGAQNLVKDIITGFFIIFEDQFSVGDYIKASSMEGFVEEIGIRTTKIKSWTGELHVIPNGNIAEITNYSMHNGVAVVDLSIAYEGQIDQAEEVIEELLLELPKKYEDFITVPELLGVQSLGSSDVILRVIAEVAPMNHWPAARILRKELKNRLDERGIEIPFPRLVMYNRQEEMEQATNGGVR</sequence>
<evidence type="ECO:0000256" key="7">
    <source>
        <dbReference type="ARBA" id="ARBA00059688"/>
    </source>
</evidence>
<keyword evidence="5 9" id="KW-1133">Transmembrane helix</keyword>
<evidence type="ECO:0000256" key="1">
    <source>
        <dbReference type="ARBA" id="ARBA00004651"/>
    </source>
</evidence>